<proteinExistence type="predicted"/>
<sequence>MTDTDRVPSGVAPMPRGGPDAGWLDRRLQTDTLEYTDRNDVPDELKQRVIRGLDAIGARSGQHEHHARLALDVVGATPNPRILEIGAGHGRLSEQILELHPTATVTVSDVDPKSVSNIAASPLGSHPRAQTQVIDATAIDADDGSYDLVVFALAFHHLPPDTARRAIVEATRVATRFLVIDLERGSPLQMIFAPLVMAPTALAFMPRSSVWPVMHDGFISGLRAYSRSAFVELGETADPDMHTEFLPPPRSARLIPPPLGVVYSRPTGRTSLAAPVVSAGRES</sequence>
<evidence type="ECO:0000256" key="1">
    <source>
        <dbReference type="SAM" id="MobiDB-lite"/>
    </source>
</evidence>
<evidence type="ECO:0000259" key="2">
    <source>
        <dbReference type="Pfam" id="PF13649"/>
    </source>
</evidence>
<protein>
    <recommendedName>
        <fullName evidence="2">Methyltransferase domain-containing protein</fullName>
    </recommendedName>
</protein>
<dbReference type="AlphaFoldDB" id="A0A1Y5P902"/>
<dbReference type="InterPro" id="IPR029063">
    <property type="entry name" value="SAM-dependent_MTases_sf"/>
</dbReference>
<dbReference type="EMBL" id="FLQS01000013">
    <property type="protein sequence ID" value="SBS75175.1"/>
    <property type="molecule type" value="Genomic_DNA"/>
</dbReference>
<dbReference type="Pfam" id="PF13649">
    <property type="entry name" value="Methyltransf_25"/>
    <property type="match status" value="1"/>
</dbReference>
<evidence type="ECO:0000313" key="3">
    <source>
        <dbReference type="EMBL" id="SBS75175.1"/>
    </source>
</evidence>
<organism evidence="3">
    <name type="scientific">uncultured Mycobacterium sp</name>
    <dbReference type="NCBI Taxonomy" id="171292"/>
    <lineage>
        <taxon>Bacteria</taxon>
        <taxon>Bacillati</taxon>
        <taxon>Actinomycetota</taxon>
        <taxon>Actinomycetes</taxon>
        <taxon>Mycobacteriales</taxon>
        <taxon>Mycobacteriaceae</taxon>
        <taxon>Mycobacterium</taxon>
        <taxon>environmental samples</taxon>
    </lineage>
</organism>
<dbReference type="SUPFAM" id="SSF53335">
    <property type="entry name" value="S-adenosyl-L-methionine-dependent methyltransferases"/>
    <property type="match status" value="1"/>
</dbReference>
<dbReference type="Gene3D" id="3.40.50.150">
    <property type="entry name" value="Vaccinia Virus protein VP39"/>
    <property type="match status" value="1"/>
</dbReference>
<gene>
    <name evidence="3" type="ORF">MHPYR_200070</name>
</gene>
<feature type="domain" description="Methyltransferase" evidence="2">
    <location>
        <begin position="82"/>
        <end position="173"/>
    </location>
</feature>
<dbReference type="CDD" id="cd02440">
    <property type="entry name" value="AdoMet_MTases"/>
    <property type="match status" value="1"/>
</dbReference>
<feature type="region of interest" description="Disordered" evidence="1">
    <location>
        <begin position="1"/>
        <end position="24"/>
    </location>
</feature>
<reference evidence="3" key="1">
    <citation type="submission" date="2016-03" db="EMBL/GenBank/DDBJ databases">
        <authorList>
            <person name="Ploux O."/>
        </authorList>
    </citation>
    <scope>NUCLEOTIDE SEQUENCE</scope>
    <source>
        <strain evidence="3">UC10</strain>
    </source>
</reference>
<name>A0A1Y5P902_9MYCO</name>
<dbReference type="InterPro" id="IPR041698">
    <property type="entry name" value="Methyltransf_25"/>
</dbReference>
<accession>A0A1Y5P902</accession>